<evidence type="ECO:0000256" key="2">
    <source>
        <dbReference type="ARBA" id="ARBA00005887"/>
    </source>
</evidence>
<dbReference type="GO" id="GO:0008519">
    <property type="term" value="F:ammonium channel activity"/>
    <property type="evidence" value="ECO:0007669"/>
    <property type="project" value="InterPro"/>
</dbReference>
<dbReference type="Proteomes" id="UP000198680">
    <property type="component" value="Unassembled WGS sequence"/>
</dbReference>
<dbReference type="InterPro" id="IPR024041">
    <property type="entry name" value="NH4_transpt_AmtB-like_dom"/>
</dbReference>
<dbReference type="InterPro" id="IPR029020">
    <property type="entry name" value="Ammonium/urea_transptr"/>
</dbReference>
<evidence type="ECO:0000256" key="9">
    <source>
        <dbReference type="ARBA" id="ARBA00023177"/>
    </source>
</evidence>
<accession>A0A1G9KMA1</accession>
<evidence type="ECO:0000256" key="5">
    <source>
        <dbReference type="ARBA" id="ARBA00022475"/>
    </source>
</evidence>
<dbReference type="InterPro" id="IPR018047">
    <property type="entry name" value="Ammonium_transpt_CS"/>
</dbReference>
<keyword evidence="15" id="KW-1185">Reference proteome</keyword>
<keyword evidence="5" id="KW-1003">Cell membrane</keyword>
<evidence type="ECO:0000256" key="11">
    <source>
        <dbReference type="ARBA" id="ARBA00054862"/>
    </source>
</evidence>
<dbReference type="InterPro" id="IPR001905">
    <property type="entry name" value="Ammonium_transpt"/>
</dbReference>
<feature type="transmembrane region" description="Helical" evidence="12">
    <location>
        <begin position="178"/>
        <end position="200"/>
    </location>
</feature>
<dbReference type="RefSeq" id="WP_091212425.1">
    <property type="nucleotide sequence ID" value="NZ_FNHE01000001.1"/>
</dbReference>
<dbReference type="NCBIfam" id="TIGR00836">
    <property type="entry name" value="amt"/>
    <property type="match status" value="1"/>
</dbReference>
<organism evidence="14 15">
    <name type="scientific">Geodermatophilus siccatus</name>
    <dbReference type="NCBI Taxonomy" id="1137991"/>
    <lineage>
        <taxon>Bacteria</taxon>
        <taxon>Bacillati</taxon>
        <taxon>Actinomycetota</taxon>
        <taxon>Actinomycetes</taxon>
        <taxon>Geodermatophilales</taxon>
        <taxon>Geodermatophilaceae</taxon>
        <taxon>Geodermatophilus</taxon>
    </lineage>
</organism>
<feature type="transmembrane region" description="Helical" evidence="12">
    <location>
        <begin position="136"/>
        <end position="158"/>
    </location>
</feature>
<gene>
    <name evidence="14" type="ORF">SAMN05660642_00077</name>
</gene>
<sequence>MDTGDTAWVLVSAALVLFMTPGLALFYGGMVRAKSVLNMMMMSFGALALISVLWVLYGYSMAFGDDLGGGLLGDPLEFFGLSSLLGTSGLEGGFQPESLVFTVPSMAFVAFQAMFAILTVALISGAIADRARFGPWMVFAGVWATLVYFPVAHWVFAFDGAESQTGGWIANDLLAIDFAGGTAVHINAGAAGLALALVLGKRRGFGRDPMRPHNLPLVMIGAGILWFGWFGFNAGSALAANGQAAEVFVTTLVATGAAALGWLLIEKLRDGHATSLGAASGVVAGLVAITPACSSVTPIGAILVGLVAGVVCALAVGLKYRLGYDDSLDVVGVHLVGGLWGTLAVGLFASASTTAGVDGLFYGGGLDQLWRQALGAGVVLVYSFVLTMVIGVVIAKTMRFRVSEEHEVSGIDGVVHAETGYDFASLGGGGGSATLGGQAHAEARGVTVPTERSRA</sequence>
<feature type="transmembrane region" description="Helical" evidence="12">
    <location>
        <begin position="272"/>
        <end position="292"/>
    </location>
</feature>
<evidence type="ECO:0000256" key="3">
    <source>
        <dbReference type="ARBA" id="ARBA00011233"/>
    </source>
</evidence>
<evidence type="ECO:0000256" key="7">
    <source>
        <dbReference type="ARBA" id="ARBA00022989"/>
    </source>
</evidence>
<dbReference type="GO" id="GO:0005886">
    <property type="term" value="C:plasma membrane"/>
    <property type="evidence" value="ECO:0007669"/>
    <property type="project" value="UniProtKB-SubCell"/>
</dbReference>
<feature type="transmembrane region" description="Helical" evidence="12">
    <location>
        <begin position="212"/>
        <end position="232"/>
    </location>
</feature>
<reference evidence="15" key="1">
    <citation type="submission" date="2016-10" db="EMBL/GenBank/DDBJ databases">
        <authorList>
            <person name="Varghese N."/>
            <person name="Submissions S."/>
        </authorList>
    </citation>
    <scope>NUCLEOTIDE SEQUENCE [LARGE SCALE GENOMIC DNA]</scope>
    <source>
        <strain evidence="15">DSM 45419</strain>
    </source>
</reference>
<feature type="transmembrane region" description="Helical" evidence="12">
    <location>
        <begin position="244"/>
        <end position="265"/>
    </location>
</feature>
<dbReference type="FunFam" id="1.10.3430.10:FF:000007">
    <property type="entry name" value="Ammonium transporter"/>
    <property type="match status" value="1"/>
</dbReference>
<protein>
    <recommendedName>
        <fullName evidence="10 12">Ammonium transporter</fullName>
    </recommendedName>
</protein>
<keyword evidence="4 12" id="KW-0813">Transport</keyword>
<dbReference type="Gene3D" id="1.10.3430.10">
    <property type="entry name" value="Ammonium transporter AmtB like domains"/>
    <property type="match status" value="1"/>
</dbReference>
<dbReference type="PROSITE" id="PS01219">
    <property type="entry name" value="AMMONIUM_TRANSP"/>
    <property type="match status" value="1"/>
</dbReference>
<evidence type="ECO:0000259" key="13">
    <source>
        <dbReference type="Pfam" id="PF00909"/>
    </source>
</evidence>
<evidence type="ECO:0000256" key="12">
    <source>
        <dbReference type="RuleBase" id="RU362002"/>
    </source>
</evidence>
<feature type="transmembrane region" description="Helical" evidence="12">
    <location>
        <begin position="330"/>
        <end position="349"/>
    </location>
</feature>
<feature type="transmembrane region" description="Helical" evidence="12">
    <location>
        <begin position="369"/>
        <end position="395"/>
    </location>
</feature>
<feature type="transmembrane region" description="Helical" evidence="12">
    <location>
        <begin position="298"/>
        <end position="318"/>
    </location>
</feature>
<evidence type="ECO:0000256" key="4">
    <source>
        <dbReference type="ARBA" id="ARBA00022448"/>
    </source>
</evidence>
<dbReference type="OrthoDB" id="9814202at2"/>
<evidence type="ECO:0000313" key="14">
    <source>
        <dbReference type="EMBL" id="SDL50799.1"/>
    </source>
</evidence>
<keyword evidence="8 12" id="KW-0472">Membrane</keyword>
<comment type="similarity">
    <text evidence="2 12">Belongs to the ammonia transporter channel (TC 1.A.11.2) family.</text>
</comment>
<evidence type="ECO:0000256" key="1">
    <source>
        <dbReference type="ARBA" id="ARBA00004651"/>
    </source>
</evidence>
<dbReference type="PANTHER" id="PTHR43029:SF10">
    <property type="entry name" value="AMMONIUM TRANSPORTER MEP2"/>
    <property type="match status" value="1"/>
</dbReference>
<keyword evidence="9 12" id="KW-0924">Ammonia transport</keyword>
<comment type="function">
    <text evidence="11">Involved in the uptake of ammonium/ammonia (NH(4)(+)/NH(3)).</text>
</comment>
<dbReference type="SUPFAM" id="SSF111352">
    <property type="entry name" value="Ammonium transporter"/>
    <property type="match status" value="1"/>
</dbReference>
<dbReference type="EMBL" id="FNHE01000001">
    <property type="protein sequence ID" value="SDL50799.1"/>
    <property type="molecule type" value="Genomic_DNA"/>
</dbReference>
<dbReference type="STRING" id="1137991.SAMN05660642_00077"/>
<dbReference type="PANTHER" id="PTHR43029">
    <property type="entry name" value="AMMONIUM TRANSPORTER MEP2"/>
    <property type="match status" value="1"/>
</dbReference>
<feature type="transmembrane region" description="Helical" evidence="12">
    <location>
        <begin position="99"/>
        <end position="124"/>
    </location>
</feature>
<evidence type="ECO:0000256" key="6">
    <source>
        <dbReference type="ARBA" id="ARBA00022692"/>
    </source>
</evidence>
<keyword evidence="7 12" id="KW-1133">Transmembrane helix</keyword>
<comment type="subcellular location">
    <subcellularLocation>
        <location evidence="1 12">Cell membrane</location>
        <topology evidence="1 12">Multi-pass membrane protein</topology>
    </subcellularLocation>
</comment>
<evidence type="ECO:0000313" key="15">
    <source>
        <dbReference type="Proteomes" id="UP000198680"/>
    </source>
</evidence>
<keyword evidence="6 12" id="KW-0812">Transmembrane</keyword>
<proteinExistence type="inferred from homology"/>
<name>A0A1G9KMA1_9ACTN</name>
<feature type="transmembrane region" description="Helical" evidence="12">
    <location>
        <begin position="39"/>
        <end position="57"/>
    </location>
</feature>
<dbReference type="AlphaFoldDB" id="A0A1G9KMA1"/>
<comment type="subunit">
    <text evidence="3">Homotrimer.</text>
</comment>
<feature type="domain" description="Ammonium transporter AmtB-like" evidence="13">
    <location>
        <begin position="7"/>
        <end position="421"/>
    </location>
</feature>
<dbReference type="Pfam" id="PF00909">
    <property type="entry name" value="Ammonium_transp"/>
    <property type="match status" value="1"/>
</dbReference>
<evidence type="ECO:0000256" key="8">
    <source>
        <dbReference type="ARBA" id="ARBA00023136"/>
    </source>
</evidence>
<evidence type="ECO:0000256" key="10">
    <source>
        <dbReference type="ARBA" id="ARBA00050025"/>
    </source>
</evidence>
<feature type="transmembrane region" description="Helical" evidence="12">
    <location>
        <begin position="6"/>
        <end position="27"/>
    </location>
</feature>